<evidence type="ECO:0000313" key="3">
    <source>
        <dbReference type="Proteomes" id="UP000077748"/>
    </source>
</evidence>
<evidence type="ECO:0008006" key="4">
    <source>
        <dbReference type="Google" id="ProtNLM"/>
    </source>
</evidence>
<feature type="chain" id="PRO_5008391777" description="Lipoprotein" evidence="1">
    <location>
        <begin position="20"/>
        <end position="194"/>
    </location>
</feature>
<protein>
    <recommendedName>
        <fullName evidence="4">Lipoprotein</fullName>
    </recommendedName>
</protein>
<proteinExistence type="predicted"/>
<sequence>MLSLRLLCLLTCVALTACSIPYKTPDAQARIEHDLNIAHGDIVSMAETNFCAFNYGQEAFCRAEIGLGVLTHKGLILATYSFGQYKAWLTLRPDDVLCGRTDTARDAPESFVMFTRNYAAMIIPLDDKGQYNGPMHGQISDYLLSKGQPLLIGNAGAFTRPSERNKVIAGMIPGTNLPYATEVGFREAYNPCQQ</sequence>
<dbReference type="RefSeq" id="WP_064584237.1">
    <property type="nucleotide sequence ID" value="NZ_CP015878.1"/>
</dbReference>
<organism evidence="2 3">
    <name type="scientific">Pseudomonas citronellolis</name>
    <dbReference type="NCBI Taxonomy" id="53408"/>
    <lineage>
        <taxon>Bacteria</taxon>
        <taxon>Pseudomonadati</taxon>
        <taxon>Pseudomonadota</taxon>
        <taxon>Gammaproteobacteria</taxon>
        <taxon>Pseudomonadales</taxon>
        <taxon>Pseudomonadaceae</taxon>
        <taxon>Pseudomonas</taxon>
    </lineage>
</organism>
<dbReference type="EMBL" id="CP015878">
    <property type="protein sequence ID" value="ANI17172.1"/>
    <property type="molecule type" value="Genomic_DNA"/>
</dbReference>
<accession>A0A1A9KI04</accession>
<reference evidence="2 3" key="1">
    <citation type="submission" date="2016-05" db="EMBL/GenBank/DDBJ databases">
        <title>Genome Sequence of Pseudomonas citronellolis Strain SJTE-3, an Estrogens and Persistent Organic Pollutants degradation strain.</title>
        <authorList>
            <person name="Liang R."/>
        </authorList>
    </citation>
    <scope>NUCLEOTIDE SEQUENCE [LARGE SCALE GENOMIC DNA]</scope>
    <source>
        <strain evidence="2 3">SJTE-3</strain>
    </source>
</reference>
<dbReference type="AlphaFoldDB" id="A0A1A9KI04"/>
<gene>
    <name evidence="2" type="ORF">A9C11_25725</name>
</gene>
<dbReference type="Proteomes" id="UP000077748">
    <property type="component" value="Chromosome"/>
</dbReference>
<evidence type="ECO:0000313" key="2">
    <source>
        <dbReference type="EMBL" id="ANI17172.1"/>
    </source>
</evidence>
<keyword evidence="1" id="KW-0732">Signal</keyword>
<name>A0A1A9KI04_9PSED</name>
<feature type="signal peptide" evidence="1">
    <location>
        <begin position="1"/>
        <end position="19"/>
    </location>
</feature>
<evidence type="ECO:0000256" key="1">
    <source>
        <dbReference type="SAM" id="SignalP"/>
    </source>
</evidence>
<dbReference type="PROSITE" id="PS51257">
    <property type="entry name" value="PROKAR_LIPOPROTEIN"/>
    <property type="match status" value="1"/>
</dbReference>